<keyword evidence="4" id="KW-1185">Reference proteome</keyword>
<dbReference type="EMBL" id="AP023213">
    <property type="protein sequence ID" value="BCO11429.1"/>
    <property type="molecule type" value="Genomic_DNA"/>
</dbReference>
<dbReference type="Pfam" id="PF00535">
    <property type="entry name" value="Glycos_transf_2"/>
    <property type="match status" value="1"/>
</dbReference>
<feature type="transmembrane region" description="Helical" evidence="1">
    <location>
        <begin position="245"/>
        <end position="263"/>
    </location>
</feature>
<dbReference type="InterPro" id="IPR001173">
    <property type="entry name" value="Glyco_trans_2-like"/>
</dbReference>
<feature type="domain" description="Glycosyltransferase 2-like" evidence="2">
    <location>
        <begin position="25"/>
        <end position="147"/>
    </location>
</feature>
<reference evidence="3 4" key="1">
    <citation type="submission" date="2020-06" db="EMBL/GenBank/DDBJ databases">
        <title>Interaction of electrochemicaly active bacteria, Geobacter bremensis R4 on different carbon anode.</title>
        <authorList>
            <person name="Meng L."/>
            <person name="Yoshida N."/>
        </authorList>
    </citation>
    <scope>NUCLEOTIDE SEQUENCE [LARGE SCALE GENOMIC DNA]</scope>
    <source>
        <strain evidence="3 4">R4</strain>
    </source>
</reference>
<keyword evidence="1" id="KW-1133">Transmembrane helix</keyword>
<sequence>MKVNDMSERNEVSDIPNAGYFPFVSVIIPTYNCEAYIRLCIESVLESDYPSDRLEIVVVDNMSTDSSATVAGGYNVRVIKSTARTIAKVRNDGVQVAKGEILAFVDSDCQIPKKWISTAVKLLSRPQVGMVGAGYRVPPDAAWVEKAWLYEAKNQEKSVSFLPSGNMIVTTGLFKDLNGFDESLVTCEDADLCERAVKKGVVLLNSSDLQSIHLRNPKTLLQFFLKEKWYGFNTAISIKNGKFDMVFLFTLIFFVLHFLLLFLPSSFSVAILVLIFVLINIAVFYRLSISKKFTQYLSLLVLYYVYFCARGIGSVSYLKCILWGNHHEA</sequence>
<keyword evidence="1" id="KW-0812">Transmembrane</keyword>
<name>A0A7R7IYQ3_9BACT</name>
<dbReference type="InterPro" id="IPR050834">
    <property type="entry name" value="Glycosyltransf_2"/>
</dbReference>
<accession>A0A7R7IYQ3</accession>
<protein>
    <recommendedName>
        <fullName evidence="2">Glycosyltransferase 2-like domain-containing protein</fullName>
    </recommendedName>
</protein>
<feature type="transmembrane region" description="Helical" evidence="1">
    <location>
        <begin position="269"/>
        <end position="287"/>
    </location>
</feature>
<dbReference type="SUPFAM" id="SSF53448">
    <property type="entry name" value="Nucleotide-diphospho-sugar transferases"/>
    <property type="match status" value="1"/>
</dbReference>
<dbReference type="AlphaFoldDB" id="A0A7R7IYQ3"/>
<evidence type="ECO:0000256" key="1">
    <source>
        <dbReference type="SAM" id="Phobius"/>
    </source>
</evidence>
<dbReference type="InterPro" id="IPR029044">
    <property type="entry name" value="Nucleotide-diphossugar_trans"/>
</dbReference>
<dbReference type="Gene3D" id="3.90.550.10">
    <property type="entry name" value="Spore Coat Polysaccharide Biosynthesis Protein SpsA, Chain A"/>
    <property type="match status" value="1"/>
</dbReference>
<feature type="transmembrane region" description="Helical" evidence="1">
    <location>
        <begin position="299"/>
        <end position="318"/>
    </location>
</feature>
<dbReference type="Proteomes" id="UP000515472">
    <property type="component" value="Chromosome"/>
</dbReference>
<gene>
    <name evidence="3" type="ORF">GEOBRER4_n2475</name>
</gene>
<organism evidence="3 4">
    <name type="scientific">Citrifermentans bremense</name>
    <dbReference type="NCBI Taxonomy" id="60035"/>
    <lineage>
        <taxon>Bacteria</taxon>
        <taxon>Pseudomonadati</taxon>
        <taxon>Thermodesulfobacteriota</taxon>
        <taxon>Desulfuromonadia</taxon>
        <taxon>Geobacterales</taxon>
        <taxon>Geobacteraceae</taxon>
        <taxon>Citrifermentans</taxon>
    </lineage>
</organism>
<keyword evidence="1" id="KW-0472">Membrane</keyword>
<evidence type="ECO:0000313" key="3">
    <source>
        <dbReference type="EMBL" id="BCO11429.1"/>
    </source>
</evidence>
<dbReference type="PANTHER" id="PTHR43685:SF2">
    <property type="entry name" value="GLYCOSYLTRANSFERASE 2-LIKE DOMAIN-CONTAINING PROTEIN"/>
    <property type="match status" value="1"/>
</dbReference>
<proteinExistence type="predicted"/>
<evidence type="ECO:0000313" key="4">
    <source>
        <dbReference type="Proteomes" id="UP000515472"/>
    </source>
</evidence>
<evidence type="ECO:0000259" key="2">
    <source>
        <dbReference type="Pfam" id="PF00535"/>
    </source>
</evidence>
<dbReference type="PANTHER" id="PTHR43685">
    <property type="entry name" value="GLYCOSYLTRANSFERASE"/>
    <property type="match status" value="1"/>
</dbReference>